<dbReference type="GO" id="GO:0005886">
    <property type="term" value="C:plasma membrane"/>
    <property type="evidence" value="ECO:0007669"/>
    <property type="project" value="UniProtKB-SubCell"/>
</dbReference>
<keyword evidence="6 7" id="KW-0472">Membrane</keyword>
<protein>
    <recommendedName>
        <fullName evidence="7">UPF0114 protein DFR50_108120</fullName>
    </recommendedName>
</protein>
<keyword evidence="3 7" id="KW-1003">Cell membrane</keyword>
<dbReference type="InterPro" id="IPR005134">
    <property type="entry name" value="UPF0114"/>
</dbReference>
<dbReference type="PANTHER" id="PTHR38596:SF1">
    <property type="entry name" value="UPF0114 PROTEIN YQHA"/>
    <property type="match status" value="1"/>
</dbReference>
<feature type="transmembrane region" description="Helical" evidence="7">
    <location>
        <begin position="137"/>
        <end position="157"/>
    </location>
</feature>
<keyword evidence="4 7" id="KW-0812">Transmembrane</keyword>
<evidence type="ECO:0000256" key="1">
    <source>
        <dbReference type="ARBA" id="ARBA00004651"/>
    </source>
</evidence>
<dbReference type="InterPro" id="IPR020761">
    <property type="entry name" value="UPF0114_bac"/>
</dbReference>
<organism evidence="8 9">
    <name type="scientific">Roseiarcus fermentans</name>
    <dbReference type="NCBI Taxonomy" id="1473586"/>
    <lineage>
        <taxon>Bacteria</taxon>
        <taxon>Pseudomonadati</taxon>
        <taxon>Pseudomonadota</taxon>
        <taxon>Alphaproteobacteria</taxon>
        <taxon>Hyphomicrobiales</taxon>
        <taxon>Roseiarcaceae</taxon>
        <taxon>Roseiarcus</taxon>
    </lineage>
</organism>
<proteinExistence type="inferred from homology"/>
<feature type="transmembrane region" description="Helical" evidence="7">
    <location>
        <begin position="53"/>
        <end position="79"/>
    </location>
</feature>
<reference evidence="8 9" key="1">
    <citation type="submission" date="2018-06" db="EMBL/GenBank/DDBJ databases">
        <title>Genomic Encyclopedia of Type Strains, Phase IV (KMG-IV): sequencing the most valuable type-strain genomes for metagenomic binning, comparative biology and taxonomic classification.</title>
        <authorList>
            <person name="Goeker M."/>
        </authorList>
    </citation>
    <scope>NUCLEOTIDE SEQUENCE [LARGE SCALE GENOMIC DNA]</scope>
    <source>
        <strain evidence="8 9">DSM 24875</strain>
    </source>
</reference>
<evidence type="ECO:0000256" key="6">
    <source>
        <dbReference type="ARBA" id="ARBA00023136"/>
    </source>
</evidence>
<evidence type="ECO:0000313" key="9">
    <source>
        <dbReference type="Proteomes" id="UP000253529"/>
    </source>
</evidence>
<gene>
    <name evidence="8" type="ORF">DFR50_108120</name>
</gene>
<keyword evidence="9" id="KW-1185">Reference proteome</keyword>
<evidence type="ECO:0000256" key="3">
    <source>
        <dbReference type="ARBA" id="ARBA00022475"/>
    </source>
</evidence>
<feature type="transmembrane region" description="Helical" evidence="7">
    <location>
        <begin position="12"/>
        <end position="33"/>
    </location>
</feature>
<keyword evidence="5 7" id="KW-1133">Transmembrane helix</keyword>
<evidence type="ECO:0000256" key="2">
    <source>
        <dbReference type="ARBA" id="ARBA00005774"/>
    </source>
</evidence>
<dbReference type="AlphaFoldDB" id="A0A366FLI5"/>
<dbReference type="Pfam" id="PF03350">
    <property type="entry name" value="UPF0114"/>
    <property type="match status" value="1"/>
</dbReference>
<comment type="subcellular location">
    <subcellularLocation>
        <location evidence="1 7">Cell membrane</location>
        <topology evidence="1 7">Multi-pass membrane protein</topology>
    </subcellularLocation>
</comment>
<evidence type="ECO:0000256" key="7">
    <source>
        <dbReference type="HAMAP-Rule" id="MF_00143"/>
    </source>
</evidence>
<evidence type="ECO:0000313" key="8">
    <source>
        <dbReference type="EMBL" id="RBP15563.1"/>
    </source>
</evidence>
<dbReference type="PANTHER" id="PTHR38596">
    <property type="entry name" value="UPF0114 PROTEIN YQHA"/>
    <property type="match status" value="1"/>
</dbReference>
<dbReference type="Proteomes" id="UP000253529">
    <property type="component" value="Unassembled WGS sequence"/>
</dbReference>
<sequence length="178" mass="19884">MFRTWFERFLFGCRFLLTPLYFILAISLLALLAKSGIHVYELVSHLSQLSDETVLLSVLGIVDMTLSASLVVIVFISGYTNFVAPVEMRPDDGRPHWIAEIDFGELKLKLMASIVAISAIKLLEGFMDIARESDRELAWLVGIHMTFVVSAVLLAVADRLGHRSRTTPNHRLPAVEGD</sequence>
<evidence type="ECO:0000256" key="4">
    <source>
        <dbReference type="ARBA" id="ARBA00022692"/>
    </source>
</evidence>
<dbReference type="HAMAP" id="MF_00143">
    <property type="entry name" value="UPF0114"/>
    <property type="match status" value="1"/>
</dbReference>
<dbReference type="OrthoDB" id="9783569at2"/>
<comment type="caution">
    <text evidence="8">The sequence shown here is derived from an EMBL/GenBank/DDBJ whole genome shotgun (WGS) entry which is preliminary data.</text>
</comment>
<name>A0A366FLI5_9HYPH</name>
<comment type="similarity">
    <text evidence="2 7">Belongs to the UPF0114 family.</text>
</comment>
<evidence type="ECO:0000256" key="5">
    <source>
        <dbReference type="ARBA" id="ARBA00022989"/>
    </source>
</evidence>
<accession>A0A366FLI5</accession>
<dbReference type="EMBL" id="QNRK01000008">
    <property type="protein sequence ID" value="RBP15563.1"/>
    <property type="molecule type" value="Genomic_DNA"/>
</dbReference>
<dbReference type="RefSeq" id="WP_113888862.1">
    <property type="nucleotide sequence ID" value="NZ_QNRK01000008.1"/>
</dbReference>